<evidence type="ECO:0000256" key="3">
    <source>
        <dbReference type="ARBA" id="ARBA00023125"/>
    </source>
</evidence>
<dbReference type="CDD" id="cd17535">
    <property type="entry name" value="REC_NarL-like"/>
    <property type="match status" value="1"/>
</dbReference>
<name>A0ABT4U7R7_9ACTN</name>
<evidence type="ECO:0000256" key="6">
    <source>
        <dbReference type="SAM" id="MobiDB-lite"/>
    </source>
</evidence>
<keyword evidence="3" id="KW-0238">DNA-binding</keyword>
<dbReference type="PROSITE" id="PS00622">
    <property type="entry name" value="HTH_LUXR_1"/>
    <property type="match status" value="1"/>
</dbReference>
<dbReference type="Pfam" id="PF00072">
    <property type="entry name" value="Response_reg"/>
    <property type="match status" value="1"/>
</dbReference>
<keyword evidence="1 5" id="KW-0597">Phosphoprotein</keyword>
<keyword evidence="10" id="KW-1185">Reference proteome</keyword>
<dbReference type="RefSeq" id="WP_270687774.1">
    <property type="nucleotide sequence ID" value="NZ_JAQFWQ010000064.1"/>
</dbReference>
<feature type="modified residue" description="4-aspartylphosphate" evidence="5">
    <location>
        <position position="57"/>
    </location>
</feature>
<dbReference type="PANTHER" id="PTHR43214">
    <property type="entry name" value="TWO-COMPONENT RESPONSE REGULATOR"/>
    <property type="match status" value="1"/>
</dbReference>
<protein>
    <submittedName>
        <fullName evidence="9">Response regulator transcription factor</fullName>
    </submittedName>
</protein>
<accession>A0ABT4U7R7</accession>
<dbReference type="Proteomes" id="UP001527866">
    <property type="component" value="Unassembled WGS sequence"/>
</dbReference>
<organism evidence="9 10">
    <name type="scientific">Nocardiopsis endophytica</name>
    <dbReference type="NCBI Taxonomy" id="3018445"/>
    <lineage>
        <taxon>Bacteria</taxon>
        <taxon>Bacillati</taxon>
        <taxon>Actinomycetota</taxon>
        <taxon>Actinomycetes</taxon>
        <taxon>Streptosporangiales</taxon>
        <taxon>Nocardiopsidaceae</taxon>
        <taxon>Nocardiopsis</taxon>
    </lineage>
</organism>
<dbReference type="InterPro" id="IPR016032">
    <property type="entry name" value="Sig_transdc_resp-reg_C-effctor"/>
</dbReference>
<reference evidence="9 10" key="1">
    <citation type="submission" date="2023-01" db="EMBL/GenBank/DDBJ databases">
        <title>Draft genome sequence of Nocardiopsis sp. RSe5-2 isolated from halophytes.</title>
        <authorList>
            <person name="Duangmal K."/>
            <person name="Chantavorakit T."/>
        </authorList>
    </citation>
    <scope>NUCLEOTIDE SEQUENCE [LARGE SCALE GENOMIC DNA]</scope>
    <source>
        <strain evidence="9 10">RSe5-2</strain>
    </source>
</reference>
<dbReference type="InterPro" id="IPR039420">
    <property type="entry name" value="WalR-like"/>
</dbReference>
<dbReference type="CDD" id="cd06170">
    <property type="entry name" value="LuxR_C_like"/>
    <property type="match status" value="1"/>
</dbReference>
<dbReference type="PROSITE" id="PS50043">
    <property type="entry name" value="HTH_LUXR_2"/>
    <property type="match status" value="1"/>
</dbReference>
<feature type="region of interest" description="Disordered" evidence="6">
    <location>
        <begin position="222"/>
        <end position="254"/>
    </location>
</feature>
<evidence type="ECO:0000259" key="8">
    <source>
        <dbReference type="PROSITE" id="PS50110"/>
    </source>
</evidence>
<evidence type="ECO:0000256" key="1">
    <source>
        <dbReference type="ARBA" id="ARBA00022553"/>
    </source>
</evidence>
<dbReference type="PROSITE" id="PS50110">
    <property type="entry name" value="RESPONSE_REGULATORY"/>
    <property type="match status" value="1"/>
</dbReference>
<comment type="caution">
    <text evidence="9">The sequence shown here is derived from an EMBL/GenBank/DDBJ whole genome shotgun (WGS) entry which is preliminary data.</text>
</comment>
<dbReference type="SMART" id="SM00421">
    <property type="entry name" value="HTH_LUXR"/>
    <property type="match status" value="1"/>
</dbReference>
<dbReference type="InterPro" id="IPR001789">
    <property type="entry name" value="Sig_transdc_resp-reg_receiver"/>
</dbReference>
<feature type="domain" description="HTH luxR-type" evidence="7">
    <location>
        <begin position="152"/>
        <end position="217"/>
    </location>
</feature>
<dbReference type="SMART" id="SM00448">
    <property type="entry name" value="REC"/>
    <property type="match status" value="1"/>
</dbReference>
<sequence>MSAAVRVVIADDQPLVRSGLVATLSGTGGIEVVGEAEDGRDAVRAARLLQPDVVLMDLSMPRMDGIEATRRIREDPRLSATRVLVLSAYGDDERVFGALRAGAGGFVLKNSAPERVAEAVDEVLRGGSYLSPAVAGSVVREVLERPAAPAIGAPEMVRLTDRELEVFRHLVGGLRNDEIADALNVGESTVKSHVQHLYRKLGVRDRVQVVVYAYEHGLVHPGVGPVSPQGTSPALDRRTGAVPPRPDGRTAAGH</sequence>
<dbReference type="PANTHER" id="PTHR43214:SF24">
    <property type="entry name" value="TRANSCRIPTIONAL REGULATORY PROTEIN NARL-RELATED"/>
    <property type="match status" value="1"/>
</dbReference>
<dbReference type="InterPro" id="IPR011006">
    <property type="entry name" value="CheY-like_superfamily"/>
</dbReference>
<dbReference type="PRINTS" id="PR00038">
    <property type="entry name" value="HTHLUXR"/>
</dbReference>
<dbReference type="InterPro" id="IPR000792">
    <property type="entry name" value="Tscrpt_reg_LuxR_C"/>
</dbReference>
<dbReference type="SUPFAM" id="SSF46894">
    <property type="entry name" value="C-terminal effector domain of the bipartite response regulators"/>
    <property type="match status" value="1"/>
</dbReference>
<evidence type="ECO:0000256" key="4">
    <source>
        <dbReference type="ARBA" id="ARBA00023163"/>
    </source>
</evidence>
<evidence type="ECO:0000256" key="2">
    <source>
        <dbReference type="ARBA" id="ARBA00023015"/>
    </source>
</evidence>
<keyword evidence="2" id="KW-0805">Transcription regulation</keyword>
<evidence type="ECO:0000313" key="9">
    <source>
        <dbReference type="EMBL" id="MDA2813000.1"/>
    </source>
</evidence>
<dbReference type="Pfam" id="PF00196">
    <property type="entry name" value="GerE"/>
    <property type="match status" value="1"/>
</dbReference>
<dbReference type="EMBL" id="JAQFWQ010000064">
    <property type="protein sequence ID" value="MDA2813000.1"/>
    <property type="molecule type" value="Genomic_DNA"/>
</dbReference>
<gene>
    <name evidence="9" type="ORF">O4J56_20310</name>
</gene>
<dbReference type="InterPro" id="IPR058245">
    <property type="entry name" value="NreC/VraR/RcsB-like_REC"/>
</dbReference>
<evidence type="ECO:0000313" key="10">
    <source>
        <dbReference type="Proteomes" id="UP001527866"/>
    </source>
</evidence>
<evidence type="ECO:0000259" key="7">
    <source>
        <dbReference type="PROSITE" id="PS50043"/>
    </source>
</evidence>
<feature type="domain" description="Response regulatory" evidence="8">
    <location>
        <begin position="6"/>
        <end position="124"/>
    </location>
</feature>
<dbReference type="Gene3D" id="3.40.50.2300">
    <property type="match status" value="1"/>
</dbReference>
<dbReference type="SUPFAM" id="SSF52172">
    <property type="entry name" value="CheY-like"/>
    <property type="match status" value="1"/>
</dbReference>
<evidence type="ECO:0000256" key="5">
    <source>
        <dbReference type="PROSITE-ProRule" id="PRU00169"/>
    </source>
</evidence>
<proteinExistence type="predicted"/>
<keyword evidence="4" id="KW-0804">Transcription</keyword>